<dbReference type="AlphaFoldDB" id="A0A8T2UIZ3"/>
<evidence type="ECO:0000313" key="7">
    <source>
        <dbReference type="Proteomes" id="UP000825935"/>
    </source>
</evidence>
<dbReference type="Proteomes" id="UP000825935">
    <property type="component" value="Chromosome 6"/>
</dbReference>
<evidence type="ECO:0000256" key="1">
    <source>
        <dbReference type="ARBA" id="ARBA00005613"/>
    </source>
</evidence>
<dbReference type="Pfam" id="PF03226">
    <property type="entry name" value="Yippee-Mis18"/>
    <property type="match status" value="1"/>
</dbReference>
<keyword evidence="2" id="KW-0479">Metal-binding</keyword>
<gene>
    <name evidence="6" type="ORF">KP509_06G063600</name>
</gene>
<dbReference type="InterPro" id="IPR034751">
    <property type="entry name" value="Yippee"/>
</dbReference>
<evidence type="ECO:0000256" key="2">
    <source>
        <dbReference type="ARBA" id="ARBA00022723"/>
    </source>
</evidence>
<keyword evidence="3" id="KW-0862">Zinc</keyword>
<evidence type="ECO:0000256" key="3">
    <source>
        <dbReference type="ARBA" id="ARBA00022833"/>
    </source>
</evidence>
<evidence type="ECO:0000256" key="4">
    <source>
        <dbReference type="RuleBase" id="RU110713"/>
    </source>
</evidence>
<name>A0A8T2UIZ3_CERRI</name>
<dbReference type="OMA" id="FHIESCV"/>
<dbReference type="PANTHER" id="PTHR13848">
    <property type="entry name" value="PROTEIN YIPPEE-LIKE CG15309-RELATED"/>
    <property type="match status" value="1"/>
</dbReference>
<proteinExistence type="inferred from homology"/>
<dbReference type="PROSITE" id="PS51792">
    <property type="entry name" value="YIPPEE"/>
    <property type="match status" value="1"/>
</dbReference>
<dbReference type="InterPro" id="IPR004910">
    <property type="entry name" value="Yippee/Mis18/Cereblon"/>
</dbReference>
<keyword evidence="7" id="KW-1185">Reference proteome</keyword>
<evidence type="ECO:0000313" key="6">
    <source>
        <dbReference type="EMBL" id="KAH7435412.1"/>
    </source>
</evidence>
<evidence type="ECO:0000259" key="5">
    <source>
        <dbReference type="PROSITE" id="PS51792"/>
    </source>
</evidence>
<dbReference type="InterPro" id="IPR039058">
    <property type="entry name" value="Yippee_fam"/>
</dbReference>
<feature type="domain" description="Yippee" evidence="5">
    <location>
        <begin position="12"/>
        <end position="109"/>
    </location>
</feature>
<comment type="similarity">
    <text evidence="1 4">Belongs to the yippee family.</text>
</comment>
<dbReference type="OrthoDB" id="6407410at2759"/>
<comment type="caution">
    <text evidence="6">The sequence shown here is derived from an EMBL/GenBank/DDBJ whole genome shotgun (WGS) entry which is preliminary data.</text>
</comment>
<sequence>MGRVHVQKLDGMFYKCRMCHTHLAKFDDLMSKTFHCRRGKAYLYSSVVNVIVGDYEQRMMTTGMHVVADIYCIHCNQNVGWRYETAYEESQKYKEGKFILERGRIDGGCEHQHIPAGADIAN</sequence>
<reference evidence="6" key="1">
    <citation type="submission" date="2021-08" db="EMBL/GenBank/DDBJ databases">
        <title>WGS assembly of Ceratopteris richardii.</title>
        <authorList>
            <person name="Marchant D.B."/>
            <person name="Chen G."/>
            <person name="Jenkins J."/>
            <person name="Shu S."/>
            <person name="Leebens-Mack J."/>
            <person name="Grimwood J."/>
            <person name="Schmutz J."/>
            <person name="Soltis P."/>
            <person name="Soltis D."/>
            <person name="Chen Z.-H."/>
        </authorList>
    </citation>
    <scope>NUCLEOTIDE SEQUENCE</scope>
    <source>
        <strain evidence="6">Whitten #5841</strain>
        <tissue evidence="6">Leaf</tissue>
    </source>
</reference>
<dbReference type="GO" id="GO:0046872">
    <property type="term" value="F:metal ion binding"/>
    <property type="evidence" value="ECO:0007669"/>
    <property type="project" value="UniProtKB-KW"/>
</dbReference>
<accession>A0A8T2UIZ3</accession>
<dbReference type="EMBL" id="CM035411">
    <property type="protein sequence ID" value="KAH7435412.1"/>
    <property type="molecule type" value="Genomic_DNA"/>
</dbReference>
<protein>
    <recommendedName>
        <fullName evidence="4">Protein yippee-like</fullName>
    </recommendedName>
</protein>
<organism evidence="6 7">
    <name type="scientific">Ceratopteris richardii</name>
    <name type="common">Triangle waterfern</name>
    <dbReference type="NCBI Taxonomy" id="49495"/>
    <lineage>
        <taxon>Eukaryota</taxon>
        <taxon>Viridiplantae</taxon>
        <taxon>Streptophyta</taxon>
        <taxon>Embryophyta</taxon>
        <taxon>Tracheophyta</taxon>
        <taxon>Polypodiopsida</taxon>
        <taxon>Polypodiidae</taxon>
        <taxon>Polypodiales</taxon>
        <taxon>Pteridineae</taxon>
        <taxon>Pteridaceae</taxon>
        <taxon>Parkerioideae</taxon>
        <taxon>Ceratopteris</taxon>
    </lineage>
</organism>